<evidence type="ECO:0000313" key="2">
    <source>
        <dbReference type="Proteomes" id="UP001060085"/>
    </source>
</evidence>
<gene>
    <name evidence="1" type="ORF">M9H77_27010</name>
</gene>
<proteinExistence type="predicted"/>
<reference evidence="2" key="1">
    <citation type="journal article" date="2023" name="Nat. Plants">
        <title>Single-cell RNA sequencing provides a high-resolution roadmap for understanding the multicellular compartmentation of specialized metabolism.</title>
        <authorList>
            <person name="Sun S."/>
            <person name="Shen X."/>
            <person name="Li Y."/>
            <person name="Li Y."/>
            <person name="Wang S."/>
            <person name="Li R."/>
            <person name="Zhang H."/>
            <person name="Shen G."/>
            <person name="Guo B."/>
            <person name="Wei J."/>
            <person name="Xu J."/>
            <person name="St-Pierre B."/>
            <person name="Chen S."/>
            <person name="Sun C."/>
        </authorList>
    </citation>
    <scope>NUCLEOTIDE SEQUENCE [LARGE SCALE GENOMIC DNA]</scope>
</reference>
<accession>A0ACC0AE03</accession>
<dbReference type="Proteomes" id="UP001060085">
    <property type="component" value="Linkage Group LG06"/>
</dbReference>
<keyword evidence="2" id="KW-1185">Reference proteome</keyword>
<name>A0ACC0AE03_CATRO</name>
<sequence>MSTEMRSRGGSGGFDPSNLHLKKELTQIRKAARVLRDPGTTSSWRSPLSSARSAAAKHYYHHHKNDLSKQQTNYKEYTNGEYQSQLPLHILENDSTNSTSNNNHNNYHDGNGKEKAKKVYLYNWRSQKSESERSRQCAEDEVENGNDVEGSSSSREAEESVEDSLSDARNCGNDSKSETYVNDKYASMIFKCKDTTLTPSIRRSAKKKPKKNHYSSSFLRHHGEKLKEQIMLSRNSKRALDGLGRDDLSSLVDQSDDYEDYSNSEDLRRASAASPLLATLKNKHWTHSSAKLLRSSRRDDSSYTYSTPALSTSSFNRYAVKYPSTVGSWDATTASLVDGDEEGDEQLDLPGRQGCGIPCYWSRRSTPKSKGGAGSCFSPSLSDTLRRKGSNMLCGSHSIYKRSHRGSSLGYNKRRSGMRAAAQGLLPLLTSNGNGPTGSSIGTGNSDDELSTNFGELDLEALSRLDGRRWSTSCRSQEGLELVALNGEDEEEGIPENIRSLSQKYRPMFFEEIIGQNIVVQSLINAVSRKRIAPVYLFQGPRGTGKTSTARVFAAALNCLASEENKPCGVCRECTEFVSGKSRDLNEVDGTNKKGIDSIRYLIKTLLAGSSSAFLRYRIFIVDECHLLPAKTWMALLKFLEEPPPRVVFILITTDLDNVPRTVLSRCQKYIFNKLRDGDILARLRKIAAEENLDVDSDALDLIATNADGSLRDGETMLDQLSLLGKRITTSLVNELVGVVSDEKLLELLELAMSSDTAETVKRARELMDSGVDPIVLMSQMATLIMDIIAGTFPTPDAKHQGSFFSGRSLTDAELERLKRALRLLSEAEKQLRVSSERSTWFTATLLQLGSVSSPDPTHSGSSRRQSSKTTEEDPSSTFKDSTSDHQRSDPQYAFRKSCSPTSFLKADHRKSSSKEENFPLMDTVSLSSQPNQNQLLHGVPLAGKLDEYVAGKTISRAMNSKMLDDIWVRCVEKCHSKTLRQLLHSYGKLVSVSEVEGVFVAYIAFGDGDIKSRAERFHSSITNSFETVLRSNIEVRILLLPDGDTSMKSLKSDVVLDSLSQRQMSSATLLNSEQSALCSNELDGYCEEAIKALRGSLNESEEKLVGTFESSSGNSKTNGRKETKSEVPVQRIESIIHEQRLETAWLQAMEKGTPGSASRLRPERNQVLPQEEIYHQNQLESCNPLDLSSQQWEDELSHETKNLKIDDGKTLKRDQTGRRVDCYPISPSLLHDSSFTGNFSKENSGYESGPGGGGCSGLFCWNNTKPHRNTKGTPVGSPKGVRFLWFGECAKVQRSGTRFRR</sequence>
<organism evidence="1 2">
    <name type="scientific">Catharanthus roseus</name>
    <name type="common">Madagascar periwinkle</name>
    <name type="synonym">Vinca rosea</name>
    <dbReference type="NCBI Taxonomy" id="4058"/>
    <lineage>
        <taxon>Eukaryota</taxon>
        <taxon>Viridiplantae</taxon>
        <taxon>Streptophyta</taxon>
        <taxon>Embryophyta</taxon>
        <taxon>Tracheophyta</taxon>
        <taxon>Spermatophyta</taxon>
        <taxon>Magnoliopsida</taxon>
        <taxon>eudicotyledons</taxon>
        <taxon>Gunneridae</taxon>
        <taxon>Pentapetalae</taxon>
        <taxon>asterids</taxon>
        <taxon>lamiids</taxon>
        <taxon>Gentianales</taxon>
        <taxon>Apocynaceae</taxon>
        <taxon>Rauvolfioideae</taxon>
        <taxon>Vinceae</taxon>
        <taxon>Catharanthinae</taxon>
        <taxon>Catharanthus</taxon>
    </lineage>
</organism>
<comment type="caution">
    <text evidence="1">The sequence shown here is derived from an EMBL/GenBank/DDBJ whole genome shotgun (WGS) entry which is preliminary data.</text>
</comment>
<evidence type="ECO:0000313" key="1">
    <source>
        <dbReference type="EMBL" id="KAI5658217.1"/>
    </source>
</evidence>
<protein>
    <submittedName>
        <fullName evidence="1">Uncharacterized protein</fullName>
    </submittedName>
</protein>
<dbReference type="EMBL" id="CM044706">
    <property type="protein sequence ID" value="KAI5658217.1"/>
    <property type="molecule type" value="Genomic_DNA"/>
</dbReference>